<evidence type="ECO:0000313" key="4">
    <source>
        <dbReference type="Proteomes" id="UP001194468"/>
    </source>
</evidence>
<name>A0AAD4BDG9_BOLED</name>
<dbReference type="PROSITE" id="PS00028">
    <property type="entry name" value="ZINC_FINGER_C2H2_1"/>
    <property type="match status" value="1"/>
</dbReference>
<organism evidence="3 4">
    <name type="scientific">Boletus edulis BED1</name>
    <dbReference type="NCBI Taxonomy" id="1328754"/>
    <lineage>
        <taxon>Eukaryota</taxon>
        <taxon>Fungi</taxon>
        <taxon>Dikarya</taxon>
        <taxon>Basidiomycota</taxon>
        <taxon>Agaricomycotina</taxon>
        <taxon>Agaricomycetes</taxon>
        <taxon>Agaricomycetidae</taxon>
        <taxon>Boletales</taxon>
        <taxon>Boletineae</taxon>
        <taxon>Boletaceae</taxon>
        <taxon>Boletoideae</taxon>
        <taxon>Boletus</taxon>
    </lineage>
</organism>
<evidence type="ECO:0000259" key="2">
    <source>
        <dbReference type="PROSITE" id="PS50157"/>
    </source>
</evidence>
<sequence>MSNKTICPYCFRSFDDVHRLERHVKANHNEDEKLTLYTFGRSWRLKEEVGRFKCPLCDFLGLPWDVVVHYEQMHLVAQEETQGSGSKE</sequence>
<gene>
    <name evidence="3" type="ORF">L210DRAFT_3571226</name>
</gene>
<accession>A0AAD4BDG9</accession>
<keyword evidence="1" id="KW-0862">Zinc</keyword>
<dbReference type="EMBL" id="WHUW01000124">
    <property type="protein sequence ID" value="KAF8422587.1"/>
    <property type="molecule type" value="Genomic_DNA"/>
</dbReference>
<keyword evidence="4" id="KW-1185">Reference proteome</keyword>
<dbReference type="Proteomes" id="UP001194468">
    <property type="component" value="Unassembled WGS sequence"/>
</dbReference>
<dbReference type="GO" id="GO:0008270">
    <property type="term" value="F:zinc ion binding"/>
    <property type="evidence" value="ECO:0007669"/>
    <property type="project" value="UniProtKB-KW"/>
</dbReference>
<protein>
    <recommendedName>
        <fullName evidence="2">C2H2-type domain-containing protein</fullName>
    </recommendedName>
</protein>
<comment type="caution">
    <text evidence="3">The sequence shown here is derived from an EMBL/GenBank/DDBJ whole genome shotgun (WGS) entry which is preliminary data.</text>
</comment>
<feature type="domain" description="C2H2-type" evidence="2">
    <location>
        <begin position="5"/>
        <end position="33"/>
    </location>
</feature>
<dbReference type="AlphaFoldDB" id="A0AAD4BDG9"/>
<evidence type="ECO:0000256" key="1">
    <source>
        <dbReference type="PROSITE-ProRule" id="PRU00042"/>
    </source>
</evidence>
<dbReference type="PROSITE" id="PS50157">
    <property type="entry name" value="ZINC_FINGER_C2H2_2"/>
    <property type="match status" value="1"/>
</dbReference>
<keyword evidence="1" id="KW-0863">Zinc-finger</keyword>
<proteinExistence type="predicted"/>
<evidence type="ECO:0000313" key="3">
    <source>
        <dbReference type="EMBL" id="KAF8422587.1"/>
    </source>
</evidence>
<dbReference type="Gene3D" id="3.30.160.60">
    <property type="entry name" value="Classic Zinc Finger"/>
    <property type="match status" value="1"/>
</dbReference>
<reference evidence="3" key="1">
    <citation type="submission" date="2019-10" db="EMBL/GenBank/DDBJ databases">
        <authorList>
            <consortium name="DOE Joint Genome Institute"/>
            <person name="Kuo A."/>
            <person name="Miyauchi S."/>
            <person name="Kiss E."/>
            <person name="Drula E."/>
            <person name="Kohler A."/>
            <person name="Sanchez-Garcia M."/>
            <person name="Andreopoulos B."/>
            <person name="Barry K.W."/>
            <person name="Bonito G."/>
            <person name="Buee M."/>
            <person name="Carver A."/>
            <person name="Chen C."/>
            <person name="Cichocki N."/>
            <person name="Clum A."/>
            <person name="Culley D."/>
            <person name="Crous P.W."/>
            <person name="Fauchery L."/>
            <person name="Girlanda M."/>
            <person name="Hayes R."/>
            <person name="Keri Z."/>
            <person name="LaButti K."/>
            <person name="Lipzen A."/>
            <person name="Lombard V."/>
            <person name="Magnuson J."/>
            <person name="Maillard F."/>
            <person name="Morin E."/>
            <person name="Murat C."/>
            <person name="Nolan M."/>
            <person name="Ohm R."/>
            <person name="Pangilinan J."/>
            <person name="Pereira M."/>
            <person name="Perotto S."/>
            <person name="Peter M."/>
            <person name="Riley R."/>
            <person name="Sitrit Y."/>
            <person name="Stielow B."/>
            <person name="Szollosi G."/>
            <person name="Zifcakova L."/>
            <person name="Stursova M."/>
            <person name="Spatafora J.W."/>
            <person name="Tedersoo L."/>
            <person name="Vaario L.-M."/>
            <person name="Yamada A."/>
            <person name="Yan M."/>
            <person name="Wang P."/>
            <person name="Xu J."/>
            <person name="Bruns T."/>
            <person name="Baldrian P."/>
            <person name="Vilgalys R."/>
            <person name="Henrissat B."/>
            <person name="Grigoriev I.V."/>
            <person name="Hibbett D."/>
            <person name="Nagy L.G."/>
            <person name="Martin F.M."/>
        </authorList>
    </citation>
    <scope>NUCLEOTIDE SEQUENCE</scope>
    <source>
        <strain evidence="3">BED1</strain>
    </source>
</reference>
<dbReference type="SMART" id="SM00355">
    <property type="entry name" value="ZnF_C2H2"/>
    <property type="match status" value="2"/>
</dbReference>
<dbReference type="InterPro" id="IPR013087">
    <property type="entry name" value="Znf_C2H2_type"/>
</dbReference>
<reference evidence="3" key="2">
    <citation type="journal article" date="2020" name="Nat. Commun.">
        <title>Large-scale genome sequencing of mycorrhizal fungi provides insights into the early evolution of symbiotic traits.</title>
        <authorList>
            <person name="Miyauchi S."/>
            <person name="Kiss E."/>
            <person name="Kuo A."/>
            <person name="Drula E."/>
            <person name="Kohler A."/>
            <person name="Sanchez-Garcia M."/>
            <person name="Morin E."/>
            <person name="Andreopoulos B."/>
            <person name="Barry K.W."/>
            <person name="Bonito G."/>
            <person name="Buee M."/>
            <person name="Carver A."/>
            <person name="Chen C."/>
            <person name="Cichocki N."/>
            <person name="Clum A."/>
            <person name="Culley D."/>
            <person name="Crous P.W."/>
            <person name="Fauchery L."/>
            <person name="Girlanda M."/>
            <person name="Hayes R.D."/>
            <person name="Keri Z."/>
            <person name="LaButti K."/>
            <person name="Lipzen A."/>
            <person name="Lombard V."/>
            <person name="Magnuson J."/>
            <person name="Maillard F."/>
            <person name="Murat C."/>
            <person name="Nolan M."/>
            <person name="Ohm R.A."/>
            <person name="Pangilinan J."/>
            <person name="Pereira M.F."/>
            <person name="Perotto S."/>
            <person name="Peter M."/>
            <person name="Pfister S."/>
            <person name="Riley R."/>
            <person name="Sitrit Y."/>
            <person name="Stielow J.B."/>
            <person name="Szollosi G."/>
            <person name="Zifcakova L."/>
            <person name="Stursova M."/>
            <person name="Spatafora J.W."/>
            <person name="Tedersoo L."/>
            <person name="Vaario L.M."/>
            <person name="Yamada A."/>
            <person name="Yan M."/>
            <person name="Wang P."/>
            <person name="Xu J."/>
            <person name="Bruns T."/>
            <person name="Baldrian P."/>
            <person name="Vilgalys R."/>
            <person name="Dunand C."/>
            <person name="Henrissat B."/>
            <person name="Grigoriev I.V."/>
            <person name="Hibbett D."/>
            <person name="Nagy L.G."/>
            <person name="Martin F.M."/>
        </authorList>
    </citation>
    <scope>NUCLEOTIDE SEQUENCE</scope>
    <source>
        <strain evidence="3">BED1</strain>
    </source>
</reference>
<keyword evidence="1" id="KW-0479">Metal-binding</keyword>